<evidence type="ECO:0000256" key="3">
    <source>
        <dbReference type="ARBA" id="ARBA00023172"/>
    </source>
</evidence>
<evidence type="ECO:0000313" key="5">
    <source>
        <dbReference type="EMBL" id="SNS49419.1"/>
    </source>
</evidence>
<name>A0A239EXS5_9BACT</name>
<keyword evidence="6" id="KW-1185">Reference proteome</keyword>
<dbReference type="PROSITE" id="PS51898">
    <property type="entry name" value="TYR_RECOMBINASE"/>
    <property type="match status" value="1"/>
</dbReference>
<accession>A0A239EXS5</accession>
<evidence type="ECO:0000256" key="1">
    <source>
        <dbReference type="ARBA" id="ARBA00008857"/>
    </source>
</evidence>
<organism evidence="5 6">
    <name type="scientific">Granulicella rosea</name>
    <dbReference type="NCBI Taxonomy" id="474952"/>
    <lineage>
        <taxon>Bacteria</taxon>
        <taxon>Pseudomonadati</taxon>
        <taxon>Acidobacteriota</taxon>
        <taxon>Terriglobia</taxon>
        <taxon>Terriglobales</taxon>
        <taxon>Acidobacteriaceae</taxon>
        <taxon>Granulicella</taxon>
    </lineage>
</organism>
<reference evidence="5 6" key="1">
    <citation type="submission" date="2017-06" db="EMBL/GenBank/DDBJ databases">
        <authorList>
            <person name="Kim H.J."/>
            <person name="Triplett B.A."/>
        </authorList>
    </citation>
    <scope>NUCLEOTIDE SEQUENCE [LARGE SCALE GENOMIC DNA]</scope>
    <source>
        <strain evidence="5 6">DSM 18704</strain>
    </source>
</reference>
<dbReference type="RefSeq" id="WP_089407431.1">
    <property type="nucleotide sequence ID" value="NZ_FZOU01000001.1"/>
</dbReference>
<protein>
    <submittedName>
        <fullName evidence="5">Site-specific recombinase XerD</fullName>
    </submittedName>
</protein>
<dbReference type="CDD" id="cd00796">
    <property type="entry name" value="INT_Rci_Hp1_C"/>
    <property type="match status" value="1"/>
</dbReference>
<dbReference type="GO" id="GO:0003677">
    <property type="term" value="F:DNA binding"/>
    <property type="evidence" value="ECO:0007669"/>
    <property type="project" value="UniProtKB-KW"/>
</dbReference>
<dbReference type="Proteomes" id="UP000198356">
    <property type="component" value="Unassembled WGS sequence"/>
</dbReference>
<dbReference type="GO" id="GO:0015074">
    <property type="term" value="P:DNA integration"/>
    <property type="evidence" value="ECO:0007669"/>
    <property type="project" value="InterPro"/>
</dbReference>
<evidence type="ECO:0000256" key="2">
    <source>
        <dbReference type="ARBA" id="ARBA00023125"/>
    </source>
</evidence>
<dbReference type="Pfam" id="PF00589">
    <property type="entry name" value="Phage_integrase"/>
    <property type="match status" value="1"/>
</dbReference>
<dbReference type="EMBL" id="FZOU01000001">
    <property type="protein sequence ID" value="SNS49419.1"/>
    <property type="molecule type" value="Genomic_DNA"/>
</dbReference>
<evidence type="ECO:0000313" key="6">
    <source>
        <dbReference type="Proteomes" id="UP000198356"/>
    </source>
</evidence>
<proteinExistence type="inferred from homology"/>
<dbReference type="InterPro" id="IPR002104">
    <property type="entry name" value="Integrase_catalytic"/>
</dbReference>
<dbReference type="InterPro" id="IPR010998">
    <property type="entry name" value="Integrase_recombinase_N"/>
</dbReference>
<gene>
    <name evidence="5" type="ORF">SAMN05421770_1011213</name>
</gene>
<dbReference type="InterPro" id="IPR013762">
    <property type="entry name" value="Integrase-like_cat_sf"/>
</dbReference>
<dbReference type="PANTHER" id="PTHR30349:SF64">
    <property type="entry name" value="PROPHAGE INTEGRASE INTD-RELATED"/>
    <property type="match status" value="1"/>
</dbReference>
<dbReference type="OrthoDB" id="9803188at2"/>
<evidence type="ECO:0000259" key="4">
    <source>
        <dbReference type="PROSITE" id="PS51898"/>
    </source>
</evidence>
<dbReference type="AlphaFoldDB" id="A0A239EXS5"/>
<dbReference type="SUPFAM" id="SSF56349">
    <property type="entry name" value="DNA breaking-rejoining enzymes"/>
    <property type="match status" value="1"/>
</dbReference>
<comment type="similarity">
    <text evidence="1">Belongs to the 'phage' integrase family.</text>
</comment>
<dbReference type="PANTHER" id="PTHR30349">
    <property type="entry name" value="PHAGE INTEGRASE-RELATED"/>
    <property type="match status" value="1"/>
</dbReference>
<keyword evidence="3" id="KW-0233">DNA recombination</keyword>
<dbReference type="Gene3D" id="1.10.443.10">
    <property type="entry name" value="Intergrase catalytic core"/>
    <property type="match status" value="1"/>
</dbReference>
<dbReference type="InterPro" id="IPR011010">
    <property type="entry name" value="DNA_brk_join_enz"/>
</dbReference>
<dbReference type="GO" id="GO:0006310">
    <property type="term" value="P:DNA recombination"/>
    <property type="evidence" value="ECO:0007669"/>
    <property type="project" value="UniProtKB-KW"/>
</dbReference>
<feature type="domain" description="Tyr recombinase" evidence="4">
    <location>
        <begin position="197"/>
        <end position="386"/>
    </location>
</feature>
<sequence>MPRKVIPVEGIYEREEGSGLWYARFKINGKLVRKSFGRNRAAAVNYVEKARTLRRSGEGIVPETAKRPVLTIPELEVLGGSVTINDLCDDYLKHVQGRPDLFKDQRNPPQRLDLIRAAFGHRPAASVRPWEIEDWLTGVQRRSTRGDGRLTKKAPLKPGTLNRLKAHLSAIYQHGKLRDKVQVNPARDVKQRRMNNGVIRWLKPEEEERLRAALLSHIETKAHLAQYQEPLVRHRLCELDVALGTGMRKGEQYGLKWTDVDFEQRVITLRDTKNGENRLVYMIDDVVAAFELLRELNLGRRAGRNDPAPVGAVFAIGDNKKWWAQALKDAKIENFRWHDLRHTFCSRLAQKGVGLKVIQEAAGHKTISMSARYAHMDQTSLRSALSVLNRPVR</sequence>
<keyword evidence="2" id="KW-0238">DNA-binding</keyword>
<dbReference type="Gene3D" id="1.10.150.130">
    <property type="match status" value="1"/>
</dbReference>
<dbReference type="InterPro" id="IPR050090">
    <property type="entry name" value="Tyrosine_recombinase_XerCD"/>
</dbReference>